<dbReference type="Proteomes" id="UP000570361">
    <property type="component" value="Unassembled WGS sequence"/>
</dbReference>
<protein>
    <submittedName>
        <fullName evidence="1">Uncharacterized protein</fullName>
    </submittedName>
</protein>
<dbReference type="RefSeq" id="WP_183597484.1">
    <property type="nucleotide sequence ID" value="NZ_JACHXK010000002.1"/>
</dbReference>
<proteinExistence type="predicted"/>
<organism evidence="1 2">
    <name type="scientific">Paenibacillus phyllosphaerae</name>
    <dbReference type="NCBI Taxonomy" id="274593"/>
    <lineage>
        <taxon>Bacteria</taxon>
        <taxon>Bacillati</taxon>
        <taxon>Bacillota</taxon>
        <taxon>Bacilli</taxon>
        <taxon>Bacillales</taxon>
        <taxon>Paenibacillaceae</taxon>
        <taxon>Paenibacillus</taxon>
    </lineage>
</organism>
<evidence type="ECO:0000313" key="2">
    <source>
        <dbReference type="Proteomes" id="UP000570361"/>
    </source>
</evidence>
<keyword evidence="2" id="KW-1185">Reference proteome</keyword>
<dbReference type="AlphaFoldDB" id="A0A7W5AU88"/>
<gene>
    <name evidence="1" type="ORF">FHS18_000922</name>
</gene>
<dbReference type="EMBL" id="JACHXK010000002">
    <property type="protein sequence ID" value="MBB3108870.1"/>
    <property type="molecule type" value="Genomic_DNA"/>
</dbReference>
<name>A0A7W5AU88_9BACL</name>
<sequence>MNNDNNNTDGKKPWIPLKLEILEIKHTYATSEEELWGFSPSGDFWRRELAGS</sequence>
<comment type="caution">
    <text evidence="1">The sequence shown here is derived from an EMBL/GenBank/DDBJ whole genome shotgun (WGS) entry which is preliminary data.</text>
</comment>
<reference evidence="1 2" key="1">
    <citation type="submission" date="2020-08" db="EMBL/GenBank/DDBJ databases">
        <title>Genomic Encyclopedia of Type Strains, Phase III (KMG-III): the genomes of soil and plant-associated and newly described type strains.</title>
        <authorList>
            <person name="Whitman W."/>
        </authorList>
    </citation>
    <scope>NUCLEOTIDE SEQUENCE [LARGE SCALE GENOMIC DNA]</scope>
    <source>
        <strain evidence="1 2">CECT 5862</strain>
    </source>
</reference>
<evidence type="ECO:0000313" key="1">
    <source>
        <dbReference type="EMBL" id="MBB3108870.1"/>
    </source>
</evidence>
<accession>A0A7W5AU88</accession>